<reference evidence="4" key="1">
    <citation type="submission" date="2022-05" db="EMBL/GenBank/DDBJ databases">
        <authorList>
            <person name="Tuo L."/>
        </authorList>
    </citation>
    <scope>NUCLEOTIDE SEQUENCE</scope>
    <source>
        <strain evidence="4">BSK12Z-4</strain>
    </source>
</reference>
<dbReference type="SMART" id="SM00822">
    <property type="entry name" value="PKS_KR"/>
    <property type="match status" value="1"/>
</dbReference>
<feature type="domain" description="Ketoreductase" evidence="3">
    <location>
        <begin position="20"/>
        <end position="225"/>
    </location>
</feature>
<dbReference type="Gene3D" id="3.40.50.720">
    <property type="entry name" value="NAD(P)-binding Rossmann-like Domain"/>
    <property type="match status" value="1"/>
</dbReference>
<dbReference type="FunFam" id="3.40.50.720:FF:000084">
    <property type="entry name" value="Short-chain dehydrogenase reductase"/>
    <property type="match status" value="1"/>
</dbReference>
<organism evidence="4 5">
    <name type="scientific">Nocardioides bruguierae</name>
    <dbReference type="NCBI Taxonomy" id="2945102"/>
    <lineage>
        <taxon>Bacteria</taxon>
        <taxon>Bacillati</taxon>
        <taxon>Actinomycetota</taxon>
        <taxon>Actinomycetes</taxon>
        <taxon>Propionibacteriales</taxon>
        <taxon>Nocardioidaceae</taxon>
        <taxon>Nocardioides</taxon>
    </lineage>
</organism>
<keyword evidence="5" id="KW-1185">Reference proteome</keyword>
<dbReference type="EMBL" id="JAMOIL010000002">
    <property type="protein sequence ID" value="MCM0619397.1"/>
    <property type="molecule type" value="Genomic_DNA"/>
</dbReference>
<protein>
    <submittedName>
        <fullName evidence="4">SDR family oxidoreductase</fullName>
    </submittedName>
</protein>
<name>A0A9X2D5U8_9ACTN</name>
<evidence type="ECO:0000256" key="1">
    <source>
        <dbReference type="ARBA" id="ARBA00006484"/>
    </source>
</evidence>
<dbReference type="AlphaFoldDB" id="A0A9X2D5U8"/>
<comment type="caution">
    <text evidence="4">The sequence shown here is derived from an EMBL/GenBank/DDBJ whole genome shotgun (WGS) entry which is preliminary data.</text>
</comment>
<dbReference type="CDD" id="cd05233">
    <property type="entry name" value="SDR_c"/>
    <property type="match status" value="1"/>
</dbReference>
<dbReference type="InterPro" id="IPR036291">
    <property type="entry name" value="NAD(P)-bd_dom_sf"/>
</dbReference>
<dbReference type="Proteomes" id="UP001139485">
    <property type="component" value="Unassembled WGS sequence"/>
</dbReference>
<evidence type="ECO:0000313" key="5">
    <source>
        <dbReference type="Proteomes" id="UP001139485"/>
    </source>
</evidence>
<evidence type="ECO:0000259" key="3">
    <source>
        <dbReference type="SMART" id="SM00822"/>
    </source>
</evidence>
<dbReference type="RefSeq" id="WP_250826229.1">
    <property type="nucleotide sequence ID" value="NZ_JAMOIL010000002.1"/>
</dbReference>
<dbReference type="Pfam" id="PF13561">
    <property type="entry name" value="adh_short_C2"/>
    <property type="match status" value="1"/>
</dbReference>
<comment type="similarity">
    <text evidence="1">Belongs to the short-chain dehydrogenases/reductases (SDR) family.</text>
</comment>
<proteinExistence type="inferred from homology"/>
<accession>A0A9X2D5U8</accession>
<dbReference type="PANTHER" id="PTHR43639">
    <property type="entry name" value="OXIDOREDUCTASE, SHORT-CHAIN DEHYDROGENASE/REDUCTASE FAMILY (AFU_ORTHOLOGUE AFUA_5G02870)"/>
    <property type="match status" value="1"/>
</dbReference>
<dbReference type="PRINTS" id="PR00081">
    <property type="entry name" value="GDHRDH"/>
</dbReference>
<dbReference type="SUPFAM" id="SSF51735">
    <property type="entry name" value="NAD(P)-binding Rossmann-fold domains"/>
    <property type="match status" value="1"/>
</dbReference>
<evidence type="ECO:0000256" key="2">
    <source>
        <dbReference type="ARBA" id="ARBA00023002"/>
    </source>
</evidence>
<dbReference type="InterPro" id="IPR002347">
    <property type="entry name" value="SDR_fam"/>
</dbReference>
<dbReference type="PRINTS" id="PR00080">
    <property type="entry name" value="SDRFAMILY"/>
</dbReference>
<evidence type="ECO:0000313" key="4">
    <source>
        <dbReference type="EMBL" id="MCM0619397.1"/>
    </source>
</evidence>
<keyword evidence="2" id="KW-0560">Oxidoreductase</keyword>
<gene>
    <name evidence="4" type="ORF">M8330_03675</name>
</gene>
<dbReference type="GO" id="GO:0016491">
    <property type="term" value="F:oxidoreductase activity"/>
    <property type="evidence" value="ECO:0007669"/>
    <property type="project" value="UniProtKB-KW"/>
</dbReference>
<dbReference type="InterPro" id="IPR057326">
    <property type="entry name" value="KR_dom"/>
</dbReference>
<dbReference type="PANTHER" id="PTHR43639:SF1">
    <property type="entry name" value="SHORT-CHAIN DEHYDROGENASE_REDUCTASE FAMILY PROTEIN"/>
    <property type="match status" value="1"/>
</dbReference>
<sequence length="269" mass="28055">MTENSTEQTTENRTEKTTARVALVTGGNRGLGRSEALHLARAGADVVLTYRGNEAEALDVVRSIEEEGRRAAALRLDVTAPETFDAFVATLRTTLADTFGTDGLDVLVNNAGTAGWTPLGETDVAEVRRLLDTHVTGPVMLTQALAPLLRDGGRVVNTSTGLARFTGVDGYSVYAAAKGAVEVWTRYLAKTLAPRRITVNAVAPGATGTDFGGGSMRDDETVRGHLSGLIAMGRVGEPDDIGATVAALASPGMGWVTGQRVEASGGMNL</sequence>